<organism evidence="1 2">
    <name type="scientific">Anaerococcus murdochii</name>
    <dbReference type="NCBI Taxonomy" id="411577"/>
    <lineage>
        <taxon>Bacteria</taxon>
        <taxon>Bacillati</taxon>
        <taxon>Bacillota</taxon>
        <taxon>Tissierellia</taxon>
        <taxon>Tissierellales</taxon>
        <taxon>Peptoniphilaceae</taxon>
        <taxon>Anaerococcus</taxon>
    </lineage>
</organism>
<dbReference type="Proteomes" id="UP000734271">
    <property type="component" value="Unassembled WGS sequence"/>
</dbReference>
<dbReference type="RefSeq" id="WP_223419054.1">
    <property type="nucleotide sequence ID" value="NZ_JAIPME010000002.1"/>
</dbReference>
<sequence>MIINYKTKLDINGNTYNLSIDHSKKEFSHLMHLTNYGDITIIVTQKKIRELKSLLLKNDYKEV</sequence>
<evidence type="ECO:0000313" key="1">
    <source>
        <dbReference type="EMBL" id="MBZ2386708.1"/>
    </source>
</evidence>
<accession>A0ABS7SYU2</accession>
<proteinExistence type="predicted"/>
<keyword evidence="2" id="KW-1185">Reference proteome</keyword>
<name>A0ABS7SYU2_9FIRM</name>
<dbReference type="EMBL" id="JAIPME010000002">
    <property type="protein sequence ID" value="MBZ2386708.1"/>
    <property type="molecule type" value="Genomic_DNA"/>
</dbReference>
<gene>
    <name evidence="1" type="ORF">K8P03_05265</name>
</gene>
<comment type="caution">
    <text evidence="1">The sequence shown here is derived from an EMBL/GenBank/DDBJ whole genome shotgun (WGS) entry which is preliminary data.</text>
</comment>
<protein>
    <submittedName>
        <fullName evidence="1">Uncharacterized protein</fullName>
    </submittedName>
</protein>
<evidence type="ECO:0000313" key="2">
    <source>
        <dbReference type="Proteomes" id="UP000734271"/>
    </source>
</evidence>
<reference evidence="1 2" key="1">
    <citation type="submission" date="2021-08" db="EMBL/GenBank/DDBJ databases">
        <title>FDA dAtabase for Regulatory Grade micrObial Sequences (FDA-ARGOS): Supporting development and validation of Infectious Disease Dx tests.</title>
        <authorList>
            <person name="Sproer C."/>
            <person name="Gronow S."/>
            <person name="Severitt S."/>
            <person name="Schroder I."/>
            <person name="Tallon L."/>
            <person name="Sadzewicz L."/>
            <person name="Zhao X."/>
            <person name="Boylan J."/>
            <person name="Ott S."/>
            <person name="Bowen H."/>
            <person name="Vavikolanu K."/>
            <person name="Hazen T."/>
            <person name="Aluvathingal J."/>
            <person name="Nadendla S."/>
            <person name="Lowell S."/>
            <person name="Myers T."/>
            <person name="Yan Y."/>
            <person name="Sichtig H."/>
        </authorList>
    </citation>
    <scope>NUCLEOTIDE SEQUENCE [LARGE SCALE GENOMIC DNA]</scope>
    <source>
        <strain evidence="1 2">FDAARGOS_1460</strain>
    </source>
</reference>